<keyword evidence="1" id="KW-0472">Membrane</keyword>
<dbReference type="Pfam" id="PF13253">
    <property type="entry name" value="DUF4044"/>
    <property type="match status" value="1"/>
</dbReference>
<dbReference type="GeneID" id="78203221"/>
<dbReference type="AlphaFoldDB" id="A0A1Y4TVV0"/>
<name>A0A1Y4TVV0_9LACO</name>
<evidence type="ECO:0000313" key="2">
    <source>
        <dbReference type="EMBL" id="OUQ57793.1"/>
    </source>
</evidence>
<evidence type="ECO:0000313" key="4">
    <source>
        <dbReference type="Proteomes" id="UP000195859"/>
    </source>
</evidence>
<organism evidence="3 4">
    <name type="scientific">Lactobacillus gallinarum</name>
    <dbReference type="NCBI Taxonomy" id="52242"/>
    <lineage>
        <taxon>Bacteria</taxon>
        <taxon>Bacillati</taxon>
        <taxon>Bacillota</taxon>
        <taxon>Bacilli</taxon>
        <taxon>Lactobacillales</taxon>
        <taxon>Lactobacillaceae</taxon>
        <taxon>Lactobacillus</taxon>
    </lineage>
</organism>
<evidence type="ECO:0000313" key="5">
    <source>
        <dbReference type="Proteomes" id="UP000196293"/>
    </source>
</evidence>
<dbReference type="EMBL" id="NFLS01000002">
    <property type="protein sequence ID" value="OUQ57793.1"/>
    <property type="molecule type" value="Genomic_DNA"/>
</dbReference>
<proteinExistence type="predicted"/>
<dbReference type="Proteomes" id="UP000196293">
    <property type="component" value="Unassembled WGS sequence"/>
</dbReference>
<comment type="caution">
    <text evidence="3">The sequence shown here is derived from an EMBL/GenBank/DDBJ whole genome shotgun (WGS) entry which is preliminary data.</text>
</comment>
<evidence type="ECO:0000313" key="3">
    <source>
        <dbReference type="EMBL" id="OUQ77657.1"/>
    </source>
</evidence>
<keyword evidence="5" id="KW-1185">Reference proteome</keyword>
<gene>
    <name evidence="3" type="ORF">B5E44_02105</name>
    <name evidence="2" type="ORF">B5E59_01195</name>
</gene>
<feature type="transmembrane region" description="Helical" evidence="1">
    <location>
        <begin position="20"/>
        <end position="41"/>
    </location>
</feature>
<dbReference type="Proteomes" id="UP000195859">
    <property type="component" value="Unassembled WGS sequence"/>
</dbReference>
<protein>
    <submittedName>
        <fullName evidence="3">DUF4044 domain-containing protein</fullName>
    </submittedName>
</protein>
<keyword evidence="1" id="KW-1133">Transmembrane helix</keyword>
<sequence length="44" mass="4555">MARKKKKKSGFQKLTIVMAWLMAVITLAAVVAGAVGAMAGAGMF</sequence>
<evidence type="ECO:0000256" key="1">
    <source>
        <dbReference type="SAM" id="Phobius"/>
    </source>
</evidence>
<keyword evidence="1" id="KW-0812">Transmembrane</keyword>
<reference evidence="4 5" key="1">
    <citation type="submission" date="2017-04" db="EMBL/GenBank/DDBJ databases">
        <title>Function of individual gut microbiota members based on whole genome sequencing of pure cultures obtained from chicken caecum.</title>
        <authorList>
            <person name="Medvecky M."/>
            <person name="Cejkova D."/>
            <person name="Polansky O."/>
            <person name="Karasova D."/>
            <person name="Kubasova T."/>
            <person name="Cizek A."/>
            <person name="Rychlik I."/>
        </authorList>
    </citation>
    <scope>NUCLEOTIDE SEQUENCE [LARGE SCALE GENOMIC DNA]</scope>
    <source>
        <strain evidence="4">An101</strain>
        <strain evidence="5">An115</strain>
    </source>
</reference>
<dbReference type="InterPro" id="IPR025270">
    <property type="entry name" value="DUF4044"/>
</dbReference>
<accession>A0A1Y4TVV0</accession>
<dbReference type="EMBL" id="NFLZ01000003">
    <property type="protein sequence ID" value="OUQ77657.1"/>
    <property type="molecule type" value="Genomic_DNA"/>
</dbReference>
<reference evidence="3" key="2">
    <citation type="journal article" date="2018" name="BMC Genomics">
        <title>Whole genome sequencing and function prediction of 133 gut anaerobes isolated from chicken caecum in pure cultures.</title>
        <authorList>
            <person name="Medvecky M."/>
            <person name="Cejkova D."/>
            <person name="Polansky O."/>
            <person name="Karasova D."/>
            <person name="Kubasova T."/>
            <person name="Cizek A."/>
            <person name="Rychlik I."/>
        </authorList>
    </citation>
    <scope>NUCLEOTIDE SEQUENCE</scope>
    <source>
        <strain evidence="3">An101</strain>
        <strain evidence="2">An115</strain>
    </source>
</reference>
<dbReference type="RefSeq" id="WP_081776546.1">
    <property type="nucleotide sequence ID" value="NZ_CAJFSK010000005.1"/>
</dbReference>